<dbReference type="AlphaFoldDB" id="A0A9W8NNU8"/>
<protein>
    <recommendedName>
        <fullName evidence="4">HD domain-containing protein</fullName>
    </recommendedName>
</protein>
<evidence type="ECO:0000256" key="1">
    <source>
        <dbReference type="SAM" id="SignalP"/>
    </source>
</evidence>
<keyword evidence="3" id="KW-1185">Reference proteome</keyword>
<name>A0A9W8NNU8_9PEZI</name>
<evidence type="ECO:0000313" key="2">
    <source>
        <dbReference type="EMBL" id="KAJ3579748.1"/>
    </source>
</evidence>
<accession>A0A9W8NNU8</accession>
<organism evidence="2 3">
    <name type="scientific">Xylaria arbuscula</name>
    <dbReference type="NCBI Taxonomy" id="114810"/>
    <lineage>
        <taxon>Eukaryota</taxon>
        <taxon>Fungi</taxon>
        <taxon>Dikarya</taxon>
        <taxon>Ascomycota</taxon>
        <taxon>Pezizomycotina</taxon>
        <taxon>Sordariomycetes</taxon>
        <taxon>Xylariomycetidae</taxon>
        <taxon>Xylariales</taxon>
        <taxon>Xylariaceae</taxon>
        <taxon>Xylaria</taxon>
    </lineage>
</organism>
<evidence type="ECO:0008006" key="4">
    <source>
        <dbReference type="Google" id="ProtNLM"/>
    </source>
</evidence>
<keyword evidence="1" id="KW-0732">Signal</keyword>
<gene>
    <name evidence="2" type="ORF">NPX13_g815</name>
</gene>
<dbReference type="PANTHER" id="PTHR35569">
    <property type="entry name" value="CYANAMIDE HYDRATASE DDI2-RELATED"/>
    <property type="match status" value="1"/>
</dbReference>
<feature type="chain" id="PRO_5040830956" description="HD domain-containing protein" evidence="1">
    <location>
        <begin position="19"/>
        <end position="269"/>
    </location>
</feature>
<reference evidence="2" key="1">
    <citation type="submission" date="2022-07" db="EMBL/GenBank/DDBJ databases">
        <title>Genome Sequence of Xylaria arbuscula.</title>
        <authorList>
            <person name="Buettner E."/>
        </authorList>
    </citation>
    <scope>NUCLEOTIDE SEQUENCE</scope>
    <source>
        <strain evidence="2">VT107</strain>
    </source>
</reference>
<dbReference type="VEuPathDB" id="FungiDB:F4678DRAFT_436269"/>
<comment type="caution">
    <text evidence="2">The sequence shown here is derived from an EMBL/GenBank/DDBJ whole genome shotgun (WGS) entry which is preliminary data.</text>
</comment>
<feature type="signal peptide" evidence="1">
    <location>
        <begin position="1"/>
        <end position="18"/>
    </location>
</feature>
<dbReference type="PANTHER" id="PTHR35569:SF1">
    <property type="entry name" value="CYANAMIDE HYDRATASE DDI2-RELATED"/>
    <property type="match status" value="1"/>
</dbReference>
<evidence type="ECO:0000313" key="3">
    <source>
        <dbReference type="Proteomes" id="UP001148614"/>
    </source>
</evidence>
<sequence length="269" mass="29755">MKFSGVLSALTLASAAAAFKVNNKQYATTTVAGVKVVDTKLVREARKAIEVFEDLQPYLVKHLYRTWLFGAAAINANETLYNTVDLELHAVGTLLHDLGWDMRENSPFVTQDQRFEVDSGFAAVQIVKDTIKGDSCAEKKWTESRLEKLYDGISLQTELSIITGKNLQSQWIVNSVGLEFPGPRNPLIPEADYNNVLASYPNDYLFRGSNITFTYLAGAKPAGSYNTFLQDFGEAYVPGYNATGHRLFDILLEGLAAETEKHPDATIDS</sequence>
<proteinExistence type="predicted"/>
<dbReference type="Proteomes" id="UP001148614">
    <property type="component" value="Unassembled WGS sequence"/>
</dbReference>
<dbReference type="EMBL" id="JANPWZ010000062">
    <property type="protein sequence ID" value="KAJ3579748.1"/>
    <property type="molecule type" value="Genomic_DNA"/>
</dbReference>